<feature type="transmembrane region" description="Helical" evidence="2">
    <location>
        <begin position="25"/>
        <end position="48"/>
    </location>
</feature>
<accession>A0A951PRL1</accession>
<evidence type="ECO:0000313" key="3">
    <source>
        <dbReference type="EMBL" id="MBW4548617.1"/>
    </source>
</evidence>
<evidence type="ECO:0008006" key="5">
    <source>
        <dbReference type="Google" id="ProtNLM"/>
    </source>
</evidence>
<name>A0A951PRL1_9CYAN</name>
<keyword evidence="2" id="KW-1133">Transmembrane helix</keyword>
<dbReference type="AlphaFoldDB" id="A0A951PRL1"/>
<reference evidence="3" key="2">
    <citation type="journal article" date="2022" name="Microbiol. Resour. Announc.">
        <title>Metagenome Sequencing to Explore Phylogenomics of Terrestrial Cyanobacteria.</title>
        <authorList>
            <person name="Ward R.D."/>
            <person name="Stajich J.E."/>
            <person name="Johansen J.R."/>
            <person name="Huntemann M."/>
            <person name="Clum A."/>
            <person name="Foster B."/>
            <person name="Foster B."/>
            <person name="Roux S."/>
            <person name="Palaniappan K."/>
            <person name="Varghese N."/>
            <person name="Mukherjee S."/>
            <person name="Reddy T.B.K."/>
            <person name="Daum C."/>
            <person name="Copeland A."/>
            <person name="Chen I.A."/>
            <person name="Ivanova N.N."/>
            <person name="Kyrpides N.C."/>
            <person name="Shapiro N."/>
            <person name="Eloe-Fadrosh E.A."/>
            <person name="Pietrasiak N."/>
        </authorList>
    </citation>
    <scope>NUCLEOTIDE SEQUENCE</scope>
    <source>
        <strain evidence="3">CPER-KK1</strain>
    </source>
</reference>
<keyword evidence="2" id="KW-0472">Membrane</keyword>
<sequence length="331" mass="35416">MALPRLKSTVHTQLPERRHADPPGLWSSVIIGSIVIHILLFGILRLLLMGRLQGFLSEAILIPVDVITLAPGSTSPVSGNQFPINRPAREPSTQPVNRQPSSAAVPPQSRTNSQEILTQNSQDNRFPVASSSPNIAQNRPSNRPTAPTSPNIPQNQPSNRPTTEPSSPNPAPNPSSSPPTEPGSPNPSPNPSPIPTEPGSPNPQQGSGFLATPGQFNLTSNESDVINPSREGDAFATLASGNRQSFSGEELRSLGINLDQVQVLQVRVWIESTGQATVSSTQVQQGSLSSNVAQQLAKLIVEQWQFNPTRMAGSPVPREYYLSLTISPTQN</sequence>
<keyword evidence="2" id="KW-0812">Transmembrane</keyword>
<comment type="caution">
    <text evidence="3">The sequence shown here is derived from an EMBL/GenBank/DDBJ whole genome shotgun (WGS) entry which is preliminary data.</text>
</comment>
<feature type="compositionally biased region" description="Pro residues" evidence="1">
    <location>
        <begin position="167"/>
        <end position="201"/>
    </location>
</feature>
<organism evidence="3 4">
    <name type="scientific">Symplocastrum torsivum CPER-KK1</name>
    <dbReference type="NCBI Taxonomy" id="450513"/>
    <lineage>
        <taxon>Bacteria</taxon>
        <taxon>Bacillati</taxon>
        <taxon>Cyanobacteriota</taxon>
        <taxon>Cyanophyceae</taxon>
        <taxon>Oscillatoriophycideae</taxon>
        <taxon>Oscillatoriales</taxon>
        <taxon>Microcoleaceae</taxon>
        <taxon>Symplocastrum</taxon>
    </lineage>
</organism>
<gene>
    <name evidence="3" type="ORF">KME25_29935</name>
</gene>
<feature type="compositionally biased region" description="Polar residues" evidence="1">
    <location>
        <begin position="74"/>
        <end position="83"/>
    </location>
</feature>
<reference evidence="3" key="1">
    <citation type="submission" date="2021-05" db="EMBL/GenBank/DDBJ databases">
        <authorList>
            <person name="Pietrasiak N."/>
            <person name="Ward R."/>
            <person name="Stajich J.E."/>
            <person name="Kurbessoian T."/>
        </authorList>
    </citation>
    <scope>NUCLEOTIDE SEQUENCE</scope>
    <source>
        <strain evidence="3">CPER-KK1</strain>
    </source>
</reference>
<evidence type="ECO:0000256" key="2">
    <source>
        <dbReference type="SAM" id="Phobius"/>
    </source>
</evidence>
<protein>
    <recommendedName>
        <fullName evidence="5">TonB C-terminal domain-containing protein</fullName>
    </recommendedName>
</protein>
<dbReference type="EMBL" id="JAHHIF010000067">
    <property type="protein sequence ID" value="MBW4548617.1"/>
    <property type="molecule type" value="Genomic_DNA"/>
</dbReference>
<feature type="compositionally biased region" description="Polar residues" evidence="1">
    <location>
        <begin position="214"/>
        <end position="226"/>
    </location>
</feature>
<dbReference type="Proteomes" id="UP000753908">
    <property type="component" value="Unassembled WGS sequence"/>
</dbReference>
<evidence type="ECO:0000313" key="4">
    <source>
        <dbReference type="Proteomes" id="UP000753908"/>
    </source>
</evidence>
<evidence type="ECO:0000256" key="1">
    <source>
        <dbReference type="SAM" id="MobiDB-lite"/>
    </source>
</evidence>
<proteinExistence type="predicted"/>
<feature type="region of interest" description="Disordered" evidence="1">
    <location>
        <begin position="74"/>
        <end position="229"/>
    </location>
</feature>
<feature type="compositionally biased region" description="Polar residues" evidence="1">
    <location>
        <begin position="91"/>
        <end position="160"/>
    </location>
</feature>